<keyword evidence="2" id="KW-1015">Disulfide bond</keyword>
<dbReference type="OrthoDB" id="6159398at2759"/>
<keyword evidence="5" id="KW-1133">Transmembrane helix</keyword>
<dbReference type="RGD" id="1563539">
    <property type="gene designation" value="Ceacam18"/>
</dbReference>
<dbReference type="Pfam" id="PF13895">
    <property type="entry name" value="Ig_2"/>
    <property type="match status" value="1"/>
</dbReference>
<evidence type="ECO:0000313" key="8">
    <source>
        <dbReference type="EMBL" id="EDM07544.1"/>
    </source>
</evidence>
<dbReference type="AGR" id="RGD:1563539"/>
<evidence type="ECO:0000256" key="1">
    <source>
        <dbReference type="ARBA" id="ARBA00022729"/>
    </source>
</evidence>
<evidence type="ECO:0000313" key="10">
    <source>
        <dbReference type="RGD" id="1563539"/>
    </source>
</evidence>
<feature type="domain" description="Ig-like" evidence="7">
    <location>
        <begin position="233"/>
        <end position="318"/>
    </location>
</feature>
<feature type="transmembrane region" description="Helical" evidence="5">
    <location>
        <begin position="334"/>
        <end position="363"/>
    </location>
</feature>
<evidence type="ECO:0000256" key="3">
    <source>
        <dbReference type="ARBA" id="ARBA00023180"/>
    </source>
</evidence>
<gene>
    <name evidence="10" type="primary">Ceacam18</name>
    <name evidence="8" type="synonym">RGD1563539_predicted</name>
    <name evidence="8" type="ORF">rCG_54212</name>
</gene>
<reference evidence="8 9" key="1">
    <citation type="submission" date="2005-09" db="EMBL/GenBank/DDBJ databases">
        <authorList>
            <person name="Mural R.J."/>
            <person name="Li P.W."/>
            <person name="Adams M.D."/>
            <person name="Amanatides P.G."/>
            <person name="Baden-Tillson H."/>
            <person name="Barnstead M."/>
            <person name="Chin S.H."/>
            <person name="Dew I."/>
            <person name="Evans C.A."/>
            <person name="Ferriera S."/>
            <person name="Flanigan M."/>
            <person name="Fosler C."/>
            <person name="Glodek A."/>
            <person name="Gu Z."/>
            <person name="Holt R.A."/>
            <person name="Jennings D."/>
            <person name="Kraft C.L."/>
            <person name="Lu F."/>
            <person name="Nguyen T."/>
            <person name="Nusskern D.R."/>
            <person name="Pfannkoch C.M."/>
            <person name="Sitter C."/>
            <person name="Sutton G.G."/>
            <person name="Venter J.C."/>
            <person name="Wang Z."/>
            <person name="Woodage T."/>
            <person name="Zheng X.H."/>
            <person name="Zhong F."/>
        </authorList>
    </citation>
    <scope>NUCLEOTIDE SEQUENCE [LARGE SCALE GENOMIC DNA]</scope>
    <source>
        <strain>BN</strain>
        <strain evidence="9">Sprague-Dawley</strain>
    </source>
</reference>
<sequence length="374" mass="41641">MDFSRPSCNPWRWLTLLASLLTCGICQASGQIFISPDSLMGVENFRTILTLENVPEDVLEYSWYRGMDNSTGNMIFSYKPPNTRHPGPLYSGRENVTRTGSLVVRMSALNDTGNYTVQVDTSNGTQTATGWLEIIKLRDDPDISANVSANASMLVEGMDSVVANCLTNSSNIKWYVNFVPTSGNNRMTISPDGKTLVIHGVSRYDHSLQCAIEDVPEILQRSDTISLTVAYGPDYVSLLTEPYAFNGVLRAVIGSYVQLECTGYSRPVVTYHWIHNGSLLSISEKNLTLPSLSWEQMGSYRCIVENLETQLAFYRDVTIQPPLSRPLPTVKRELYIPGYLVIILIILATTGGAYMCRVLVYALQLSCSRRRNLS</sequence>
<evidence type="ECO:0000256" key="5">
    <source>
        <dbReference type="SAM" id="Phobius"/>
    </source>
</evidence>
<dbReference type="InterPro" id="IPR052598">
    <property type="entry name" value="IgSF_CEA-related"/>
</dbReference>
<evidence type="ECO:0000256" key="4">
    <source>
        <dbReference type="ARBA" id="ARBA00023319"/>
    </source>
</evidence>
<dbReference type="AlphaFoldDB" id="A6JAJ0"/>
<dbReference type="PANTHER" id="PTHR44337">
    <property type="entry name" value="CARCINOEMBRYONIC ANTIGEN-RELATED CELL ADHESION MOLECULE 8"/>
    <property type="match status" value="1"/>
</dbReference>
<dbReference type="PROSITE" id="PS50835">
    <property type="entry name" value="IG_LIKE"/>
    <property type="match status" value="1"/>
</dbReference>
<dbReference type="EMBL" id="CH473979">
    <property type="protein sequence ID" value="EDM07544.1"/>
    <property type="molecule type" value="Genomic_DNA"/>
</dbReference>
<dbReference type="SUPFAM" id="SSF48726">
    <property type="entry name" value="Immunoglobulin"/>
    <property type="match status" value="2"/>
</dbReference>
<evidence type="ECO:0000256" key="2">
    <source>
        <dbReference type="ARBA" id="ARBA00023157"/>
    </source>
</evidence>
<dbReference type="CDD" id="cd00096">
    <property type="entry name" value="Ig"/>
    <property type="match status" value="1"/>
</dbReference>
<dbReference type="InterPro" id="IPR003598">
    <property type="entry name" value="Ig_sub2"/>
</dbReference>
<evidence type="ECO:0000259" key="7">
    <source>
        <dbReference type="PROSITE" id="PS50835"/>
    </source>
</evidence>
<feature type="chain" id="PRO_5039912768" evidence="6">
    <location>
        <begin position="29"/>
        <end position="374"/>
    </location>
</feature>
<feature type="signal peptide" evidence="6">
    <location>
        <begin position="1"/>
        <end position="28"/>
    </location>
</feature>
<dbReference type="InterPro" id="IPR013783">
    <property type="entry name" value="Ig-like_fold"/>
</dbReference>
<evidence type="ECO:0000313" key="9">
    <source>
        <dbReference type="Proteomes" id="UP000234681"/>
    </source>
</evidence>
<dbReference type="CTD" id="729767"/>
<proteinExistence type="predicted"/>
<dbReference type="SMART" id="SM00409">
    <property type="entry name" value="IG"/>
    <property type="match status" value="3"/>
</dbReference>
<dbReference type="Gene3D" id="2.60.40.10">
    <property type="entry name" value="Immunoglobulins"/>
    <property type="match status" value="3"/>
</dbReference>
<dbReference type="InterPro" id="IPR036179">
    <property type="entry name" value="Ig-like_dom_sf"/>
</dbReference>
<organism evidence="8 9">
    <name type="scientific">Rattus norvegicus</name>
    <name type="common">Rat</name>
    <dbReference type="NCBI Taxonomy" id="10116"/>
    <lineage>
        <taxon>Eukaryota</taxon>
        <taxon>Metazoa</taxon>
        <taxon>Chordata</taxon>
        <taxon>Craniata</taxon>
        <taxon>Vertebrata</taxon>
        <taxon>Euteleostomi</taxon>
        <taxon>Mammalia</taxon>
        <taxon>Eutheria</taxon>
        <taxon>Euarchontoglires</taxon>
        <taxon>Glires</taxon>
        <taxon>Rodentia</taxon>
        <taxon>Myomorpha</taxon>
        <taxon>Muroidea</taxon>
        <taxon>Muridae</taxon>
        <taxon>Murinae</taxon>
        <taxon>Rattus</taxon>
    </lineage>
</organism>
<evidence type="ECO:0000256" key="6">
    <source>
        <dbReference type="SAM" id="SignalP"/>
    </source>
</evidence>
<name>A6JAJ0_RAT</name>
<dbReference type="SMART" id="SM00408">
    <property type="entry name" value="IGc2"/>
    <property type="match status" value="1"/>
</dbReference>
<keyword evidence="5" id="KW-0812">Transmembrane</keyword>
<dbReference type="GeneID" id="502334"/>
<accession>A6JAJ0</accession>
<keyword evidence="1 6" id="KW-0732">Signal</keyword>
<dbReference type="PANTHER" id="PTHR44337:SF10">
    <property type="entry name" value="CARCINOEMBRYONIC ANTIGEN-RELATED CELL ADHESION MOLECULE 18"/>
    <property type="match status" value="1"/>
</dbReference>
<dbReference type="InterPro" id="IPR007110">
    <property type="entry name" value="Ig-like_dom"/>
</dbReference>
<keyword evidence="5" id="KW-0472">Membrane</keyword>
<dbReference type="Proteomes" id="UP000234681">
    <property type="component" value="Chromosome 1"/>
</dbReference>
<keyword evidence="4" id="KW-0393">Immunoglobulin domain</keyword>
<keyword evidence="3" id="KW-0325">Glycoprotein</keyword>
<protein>
    <submittedName>
        <fullName evidence="8">Similar to carcinoembryonic antigen-related cell adhesion molecule 5 (Predicted)</fullName>
    </submittedName>
</protein>
<dbReference type="InterPro" id="IPR003599">
    <property type="entry name" value="Ig_sub"/>
</dbReference>
<dbReference type="RefSeq" id="NP_001388971.1">
    <property type="nucleotide sequence ID" value="NM_001402042.1"/>
</dbReference>
<dbReference type="KEGG" id="rno:502334"/>